<dbReference type="GO" id="GO:0003841">
    <property type="term" value="F:1-acylglycerol-3-phosphate O-acyltransferase activity"/>
    <property type="evidence" value="ECO:0007669"/>
    <property type="project" value="TreeGrafter"/>
</dbReference>
<dbReference type="Pfam" id="PF01553">
    <property type="entry name" value="Acyltransferase"/>
    <property type="match status" value="1"/>
</dbReference>
<gene>
    <name evidence="5" type="ORF">UFOPK1392_00817</name>
    <name evidence="6" type="ORF">UFOPK3733_01115</name>
</gene>
<sequence>MTREELHVPAGHEKGEVMSWSQNLLYSFVRGAIHLYLLAWHRLEIIGIENLPDKGAYIVSPIHRSNLDSLVISAVTRRRMRYMGKESLWSTRPTGWFFSAMGGFPVQRGSADREALRAALTVVSRGEPLVMFPEGTRQSGPVLTEYFDGPAYVSCRSGTPIIPVGLGGTEAAMTKGSKMIRPVKITIVVGEPLHPASTTDGGRVPRRAIKEQSARLGASIQGLFDEAQMRAGRPNPPRWSSEERSAEVSPVNDAQEPETRQDS</sequence>
<dbReference type="AlphaFoldDB" id="A0A6J7J5D0"/>
<keyword evidence="1" id="KW-0808">Transferase</keyword>
<evidence type="ECO:0000313" key="6">
    <source>
        <dbReference type="EMBL" id="CAB4938230.1"/>
    </source>
</evidence>
<evidence type="ECO:0000259" key="4">
    <source>
        <dbReference type="SMART" id="SM00563"/>
    </source>
</evidence>
<dbReference type="GO" id="GO:0006654">
    <property type="term" value="P:phosphatidic acid biosynthetic process"/>
    <property type="evidence" value="ECO:0007669"/>
    <property type="project" value="TreeGrafter"/>
</dbReference>
<dbReference type="SUPFAM" id="SSF69593">
    <property type="entry name" value="Glycerol-3-phosphate (1)-acyltransferase"/>
    <property type="match status" value="1"/>
</dbReference>
<dbReference type="SMART" id="SM00563">
    <property type="entry name" value="PlsC"/>
    <property type="match status" value="1"/>
</dbReference>
<feature type="region of interest" description="Disordered" evidence="3">
    <location>
        <begin position="223"/>
        <end position="263"/>
    </location>
</feature>
<dbReference type="EMBL" id="CAEMXZ010000026">
    <property type="protein sequence ID" value="CAB4323073.1"/>
    <property type="molecule type" value="Genomic_DNA"/>
</dbReference>
<dbReference type="PANTHER" id="PTHR10434">
    <property type="entry name" value="1-ACYL-SN-GLYCEROL-3-PHOSPHATE ACYLTRANSFERASE"/>
    <property type="match status" value="1"/>
</dbReference>
<evidence type="ECO:0000256" key="2">
    <source>
        <dbReference type="ARBA" id="ARBA00023315"/>
    </source>
</evidence>
<accession>A0A6J7J5D0</accession>
<dbReference type="CDD" id="cd07989">
    <property type="entry name" value="LPLAT_AGPAT-like"/>
    <property type="match status" value="1"/>
</dbReference>
<evidence type="ECO:0000313" key="5">
    <source>
        <dbReference type="EMBL" id="CAB4323073.1"/>
    </source>
</evidence>
<evidence type="ECO:0000256" key="3">
    <source>
        <dbReference type="SAM" id="MobiDB-lite"/>
    </source>
</evidence>
<dbReference type="EMBL" id="CAFBNC010000050">
    <property type="protein sequence ID" value="CAB4938230.1"/>
    <property type="molecule type" value="Genomic_DNA"/>
</dbReference>
<feature type="domain" description="Phospholipid/glycerol acyltransferase" evidence="4">
    <location>
        <begin position="57"/>
        <end position="169"/>
    </location>
</feature>
<organism evidence="6">
    <name type="scientific">freshwater metagenome</name>
    <dbReference type="NCBI Taxonomy" id="449393"/>
    <lineage>
        <taxon>unclassified sequences</taxon>
        <taxon>metagenomes</taxon>
        <taxon>ecological metagenomes</taxon>
    </lineage>
</organism>
<proteinExistence type="predicted"/>
<dbReference type="PANTHER" id="PTHR10434:SF11">
    <property type="entry name" value="1-ACYL-SN-GLYCEROL-3-PHOSPHATE ACYLTRANSFERASE"/>
    <property type="match status" value="1"/>
</dbReference>
<name>A0A6J7J5D0_9ZZZZ</name>
<protein>
    <submittedName>
        <fullName evidence="6">Unannotated protein</fullName>
    </submittedName>
</protein>
<keyword evidence="2" id="KW-0012">Acyltransferase</keyword>
<dbReference type="InterPro" id="IPR002123">
    <property type="entry name" value="Plipid/glycerol_acylTrfase"/>
</dbReference>
<evidence type="ECO:0000256" key="1">
    <source>
        <dbReference type="ARBA" id="ARBA00022679"/>
    </source>
</evidence>
<reference evidence="6" key="1">
    <citation type="submission" date="2020-05" db="EMBL/GenBank/DDBJ databases">
        <authorList>
            <person name="Chiriac C."/>
            <person name="Salcher M."/>
            <person name="Ghai R."/>
            <person name="Kavagutti S V."/>
        </authorList>
    </citation>
    <scope>NUCLEOTIDE SEQUENCE</scope>
</reference>